<evidence type="ECO:0000259" key="3">
    <source>
        <dbReference type="PROSITE" id="PS51352"/>
    </source>
</evidence>
<dbReference type="SUPFAM" id="SSF52833">
    <property type="entry name" value="Thioredoxin-like"/>
    <property type="match status" value="1"/>
</dbReference>
<feature type="domain" description="Thioredoxin" evidence="3">
    <location>
        <begin position="12"/>
        <end position="140"/>
    </location>
</feature>
<accession>A0A067NQN6</accession>
<dbReference type="InParanoid" id="A0A067NQN6"/>
<protein>
    <recommendedName>
        <fullName evidence="3">Thioredoxin domain-containing protein</fullName>
    </recommendedName>
</protein>
<dbReference type="GO" id="GO:0034976">
    <property type="term" value="P:response to endoplasmic reticulum stress"/>
    <property type="evidence" value="ECO:0007669"/>
    <property type="project" value="TreeGrafter"/>
</dbReference>
<dbReference type="STRING" id="1137138.A0A067NQN6"/>
<dbReference type="InterPro" id="IPR036249">
    <property type="entry name" value="Thioredoxin-like_sf"/>
</dbReference>
<keyword evidence="2" id="KW-0732">Signal</keyword>
<dbReference type="EMBL" id="KL198009">
    <property type="protein sequence ID" value="KDQ26407.1"/>
    <property type="molecule type" value="Genomic_DNA"/>
</dbReference>
<dbReference type="Gene3D" id="3.40.30.10">
    <property type="entry name" value="Glutaredoxin"/>
    <property type="match status" value="2"/>
</dbReference>
<feature type="region of interest" description="Disordered" evidence="1">
    <location>
        <begin position="316"/>
        <end position="393"/>
    </location>
</feature>
<feature type="chain" id="PRO_5001646871" description="Thioredoxin domain-containing protein" evidence="2">
    <location>
        <begin position="19"/>
        <end position="393"/>
    </location>
</feature>
<dbReference type="PRINTS" id="PR00421">
    <property type="entry name" value="THIOREDOXIN"/>
</dbReference>
<feature type="signal peptide" evidence="2">
    <location>
        <begin position="1"/>
        <end position="18"/>
    </location>
</feature>
<dbReference type="PANTHER" id="PTHR45815:SF3">
    <property type="entry name" value="PROTEIN DISULFIDE-ISOMERASE A6"/>
    <property type="match status" value="1"/>
</dbReference>
<dbReference type="PANTHER" id="PTHR45815">
    <property type="entry name" value="PROTEIN DISULFIDE-ISOMERASE A6"/>
    <property type="match status" value="1"/>
</dbReference>
<dbReference type="VEuPathDB" id="FungiDB:PLEOSDRAFT_1089747"/>
<dbReference type="OrthoDB" id="427280at2759"/>
<evidence type="ECO:0000313" key="4">
    <source>
        <dbReference type="EMBL" id="KDQ26407.1"/>
    </source>
</evidence>
<dbReference type="Pfam" id="PF00085">
    <property type="entry name" value="Thioredoxin"/>
    <property type="match status" value="1"/>
</dbReference>
<evidence type="ECO:0000256" key="2">
    <source>
        <dbReference type="SAM" id="SignalP"/>
    </source>
</evidence>
<name>A0A067NQN6_PLEO1</name>
<proteinExistence type="predicted"/>
<feature type="compositionally biased region" description="Basic and acidic residues" evidence="1">
    <location>
        <begin position="318"/>
        <end position="340"/>
    </location>
</feature>
<dbReference type="PROSITE" id="PS51352">
    <property type="entry name" value="THIOREDOXIN_2"/>
    <property type="match status" value="1"/>
</dbReference>
<dbReference type="AlphaFoldDB" id="A0A067NQN6"/>
<dbReference type="GO" id="GO:0015035">
    <property type="term" value="F:protein-disulfide reductase activity"/>
    <property type="evidence" value="ECO:0007669"/>
    <property type="project" value="TreeGrafter"/>
</dbReference>
<sequence length="393" mass="43460">MLLSAQLVSLTLALSASAAIFPKDTTVKMLDAKGFKKAMKANQTSVVAFVAPWCGHCQRMAPEYSRAALGLYPLVPMYAVDCDEQQNKRLCAEQGVQGFPTVKLFPRGTQMSPITYDAGERTASAFFYWASRRIPNTVTKLYHVEDIPGWVEKTSDKNRVLLLTKEKKVPLLWKVLGNKYQGQLELASHRDRRGKSSVKLGYEAGEKNQAKVLVYAAGSTKPVRFEGILKHDSLSKFFDSVIDGTADLTVANEEAKSEEFVPDEEELEIQRKQEAQRIALAHGGFSDLIDFEKAIKEGHGADFHDTHGFPGMMGDVPYAKKKEPTEEEKKQSAEAIKEESTTSTGMPETRKAEATSTADKPVATPEVVDPVQVVFSSEETPNPVDAERPKDEL</sequence>
<dbReference type="GO" id="GO:0005788">
    <property type="term" value="C:endoplasmic reticulum lumen"/>
    <property type="evidence" value="ECO:0007669"/>
    <property type="project" value="TreeGrafter"/>
</dbReference>
<evidence type="ECO:0000256" key="1">
    <source>
        <dbReference type="SAM" id="MobiDB-lite"/>
    </source>
</evidence>
<dbReference type="Proteomes" id="UP000027073">
    <property type="component" value="Unassembled WGS sequence"/>
</dbReference>
<organism evidence="4 5">
    <name type="scientific">Pleurotus ostreatus (strain PC15)</name>
    <name type="common">Oyster mushroom</name>
    <dbReference type="NCBI Taxonomy" id="1137138"/>
    <lineage>
        <taxon>Eukaryota</taxon>
        <taxon>Fungi</taxon>
        <taxon>Dikarya</taxon>
        <taxon>Basidiomycota</taxon>
        <taxon>Agaricomycotina</taxon>
        <taxon>Agaricomycetes</taxon>
        <taxon>Agaricomycetidae</taxon>
        <taxon>Agaricales</taxon>
        <taxon>Pleurotineae</taxon>
        <taxon>Pleurotaceae</taxon>
        <taxon>Pleurotus</taxon>
    </lineage>
</organism>
<reference evidence="5" key="1">
    <citation type="journal article" date="2014" name="Proc. Natl. Acad. Sci. U.S.A.">
        <title>Extensive sampling of basidiomycete genomes demonstrates inadequacy of the white-rot/brown-rot paradigm for wood decay fungi.</title>
        <authorList>
            <person name="Riley R."/>
            <person name="Salamov A.A."/>
            <person name="Brown D.W."/>
            <person name="Nagy L.G."/>
            <person name="Floudas D."/>
            <person name="Held B.W."/>
            <person name="Levasseur A."/>
            <person name="Lombard V."/>
            <person name="Morin E."/>
            <person name="Otillar R."/>
            <person name="Lindquist E.A."/>
            <person name="Sun H."/>
            <person name="LaButti K.M."/>
            <person name="Schmutz J."/>
            <person name="Jabbour D."/>
            <person name="Luo H."/>
            <person name="Baker S.E."/>
            <person name="Pisabarro A.G."/>
            <person name="Walton J.D."/>
            <person name="Blanchette R.A."/>
            <person name="Henrissat B."/>
            <person name="Martin F."/>
            <person name="Cullen D."/>
            <person name="Hibbett D.S."/>
            <person name="Grigoriev I.V."/>
        </authorList>
    </citation>
    <scope>NUCLEOTIDE SEQUENCE [LARGE SCALE GENOMIC DNA]</scope>
    <source>
        <strain evidence="5">PC15</strain>
    </source>
</reference>
<dbReference type="HOGENOM" id="CLU_048905_0_0_1"/>
<dbReference type="InterPro" id="IPR013766">
    <property type="entry name" value="Thioredoxin_domain"/>
</dbReference>
<evidence type="ECO:0000313" key="5">
    <source>
        <dbReference type="Proteomes" id="UP000027073"/>
    </source>
</evidence>
<gene>
    <name evidence="4" type="ORF">PLEOSDRAFT_1089747</name>
</gene>